<reference evidence="2" key="3">
    <citation type="submission" date="2010-09" db="EMBL/GenBank/DDBJ databases">
        <title>Annotation of Gaeumannomyces graminis var. tritici R3-111a-1.</title>
        <authorList>
            <consortium name="The Broad Institute Genome Sequencing Platform"/>
            <person name="Ma L.-J."/>
            <person name="Dead R."/>
            <person name="Young S.K."/>
            <person name="Zeng Q."/>
            <person name="Gargeya S."/>
            <person name="Fitzgerald M."/>
            <person name="Haas B."/>
            <person name="Abouelleil A."/>
            <person name="Alvarado L."/>
            <person name="Arachchi H.M."/>
            <person name="Berlin A."/>
            <person name="Brown A."/>
            <person name="Chapman S.B."/>
            <person name="Chen Z."/>
            <person name="Dunbar C."/>
            <person name="Freedman E."/>
            <person name="Gearin G."/>
            <person name="Gellesch M."/>
            <person name="Goldberg J."/>
            <person name="Griggs A."/>
            <person name="Gujja S."/>
            <person name="Heiman D."/>
            <person name="Howarth C."/>
            <person name="Larson L."/>
            <person name="Lui A."/>
            <person name="MacDonald P.J.P."/>
            <person name="Mehta T."/>
            <person name="Montmayeur A."/>
            <person name="Murphy C."/>
            <person name="Neiman D."/>
            <person name="Pearson M."/>
            <person name="Priest M."/>
            <person name="Roberts A."/>
            <person name="Saif S."/>
            <person name="Shea T."/>
            <person name="Shenoy N."/>
            <person name="Sisk P."/>
            <person name="Stolte C."/>
            <person name="Sykes S."/>
            <person name="Yandava C."/>
            <person name="Wortman J."/>
            <person name="Nusbaum C."/>
            <person name="Birren B."/>
        </authorList>
    </citation>
    <scope>NUCLEOTIDE SEQUENCE</scope>
    <source>
        <strain evidence="2">R3-111a-1</strain>
    </source>
</reference>
<accession>J3NW44</accession>
<reference evidence="4" key="1">
    <citation type="submission" date="2010-07" db="EMBL/GenBank/DDBJ databases">
        <title>The genome sequence of Gaeumannomyces graminis var. tritici strain R3-111a-1.</title>
        <authorList>
            <consortium name="The Broad Institute Genome Sequencing Platform"/>
            <person name="Ma L.-J."/>
            <person name="Dead R."/>
            <person name="Young S."/>
            <person name="Zeng Q."/>
            <person name="Koehrsen M."/>
            <person name="Alvarado L."/>
            <person name="Berlin A."/>
            <person name="Chapman S.B."/>
            <person name="Chen Z."/>
            <person name="Freedman E."/>
            <person name="Gellesch M."/>
            <person name="Goldberg J."/>
            <person name="Griggs A."/>
            <person name="Gujja S."/>
            <person name="Heilman E.R."/>
            <person name="Heiman D."/>
            <person name="Hepburn T."/>
            <person name="Howarth C."/>
            <person name="Jen D."/>
            <person name="Larson L."/>
            <person name="Mehta T."/>
            <person name="Neiman D."/>
            <person name="Pearson M."/>
            <person name="Roberts A."/>
            <person name="Saif S."/>
            <person name="Shea T."/>
            <person name="Shenoy N."/>
            <person name="Sisk P."/>
            <person name="Stolte C."/>
            <person name="Sykes S."/>
            <person name="Walk T."/>
            <person name="White J."/>
            <person name="Yandava C."/>
            <person name="Haas B."/>
            <person name="Nusbaum C."/>
            <person name="Birren B."/>
        </authorList>
    </citation>
    <scope>NUCLEOTIDE SEQUENCE [LARGE SCALE GENOMIC DNA]</scope>
    <source>
        <strain evidence="4">R3-111a-1</strain>
    </source>
</reference>
<dbReference type="Proteomes" id="UP000006039">
    <property type="component" value="Unassembled WGS sequence"/>
</dbReference>
<reference evidence="3" key="5">
    <citation type="submission" date="2018-04" db="UniProtKB">
        <authorList>
            <consortium name="EnsemblFungi"/>
        </authorList>
    </citation>
    <scope>IDENTIFICATION</scope>
    <source>
        <strain evidence="3">R3-111a-1</strain>
    </source>
</reference>
<protein>
    <submittedName>
        <fullName evidence="2 3">Uncharacterized protein</fullName>
    </submittedName>
</protein>
<evidence type="ECO:0000313" key="4">
    <source>
        <dbReference type="Proteomes" id="UP000006039"/>
    </source>
</evidence>
<dbReference type="VEuPathDB" id="FungiDB:GGTG_05507"/>
<dbReference type="AlphaFoldDB" id="J3NW44"/>
<name>J3NW44_GAET3</name>
<dbReference type="RefSeq" id="XP_009221574.1">
    <property type="nucleotide sequence ID" value="XM_009223310.1"/>
</dbReference>
<proteinExistence type="predicted"/>
<evidence type="ECO:0000256" key="1">
    <source>
        <dbReference type="SAM" id="MobiDB-lite"/>
    </source>
</evidence>
<dbReference type="EMBL" id="GL385397">
    <property type="protein sequence ID" value="EJT75574.1"/>
    <property type="molecule type" value="Genomic_DNA"/>
</dbReference>
<feature type="region of interest" description="Disordered" evidence="1">
    <location>
        <begin position="61"/>
        <end position="92"/>
    </location>
</feature>
<sequence length="114" mass="12036">MAATAFSTPPAALLRLEENPVVLGKDEGSVGVGMMEKWALSLGDHCPPDEDDRDLAILIPRQYPPTGSHTGSPVLLGEASKAPSSRLYNSPPIDRKISKPLCRYPLRAAATAGG</sequence>
<reference evidence="3" key="4">
    <citation type="journal article" date="2015" name="G3 (Bethesda)">
        <title>Genome sequences of three phytopathogenic species of the Magnaporthaceae family of fungi.</title>
        <authorList>
            <person name="Okagaki L.H."/>
            <person name="Nunes C.C."/>
            <person name="Sailsbery J."/>
            <person name="Clay B."/>
            <person name="Brown D."/>
            <person name="John T."/>
            <person name="Oh Y."/>
            <person name="Young N."/>
            <person name="Fitzgerald M."/>
            <person name="Haas B.J."/>
            <person name="Zeng Q."/>
            <person name="Young S."/>
            <person name="Adiconis X."/>
            <person name="Fan L."/>
            <person name="Levin J.Z."/>
            <person name="Mitchell T.K."/>
            <person name="Okubara P.A."/>
            <person name="Farman M.L."/>
            <person name="Kohn L.M."/>
            <person name="Birren B."/>
            <person name="Ma L.-J."/>
            <person name="Dean R.A."/>
        </authorList>
    </citation>
    <scope>NUCLEOTIDE SEQUENCE</scope>
    <source>
        <strain evidence="3">R3-111a-1</strain>
    </source>
</reference>
<keyword evidence="4" id="KW-1185">Reference proteome</keyword>
<organism evidence="2">
    <name type="scientific">Gaeumannomyces tritici (strain R3-111a-1)</name>
    <name type="common">Wheat and barley take-all root rot fungus</name>
    <name type="synonym">Gaeumannomyces graminis var. tritici</name>
    <dbReference type="NCBI Taxonomy" id="644352"/>
    <lineage>
        <taxon>Eukaryota</taxon>
        <taxon>Fungi</taxon>
        <taxon>Dikarya</taxon>
        <taxon>Ascomycota</taxon>
        <taxon>Pezizomycotina</taxon>
        <taxon>Sordariomycetes</taxon>
        <taxon>Sordariomycetidae</taxon>
        <taxon>Magnaporthales</taxon>
        <taxon>Magnaporthaceae</taxon>
        <taxon>Gaeumannomyces</taxon>
    </lineage>
</organism>
<dbReference type="HOGENOM" id="CLU_2121248_0_0_1"/>
<dbReference type="EnsemblFungi" id="EJT75574">
    <property type="protein sequence ID" value="EJT75574"/>
    <property type="gene ID" value="GGTG_05507"/>
</dbReference>
<dbReference type="GeneID" id="20345965"/>
<gene>
    <name evidence="3" type="primary">20345965</name>
    <name evidence="2" type="ORF">GGTG_05507</name>
</gene>
<evidence type="ECO:0000313" key="2">
    <source>
        <dbReference type="EMBL" id="EJT75574.1"/>
    </source>
</evidence>
<reference evidence="2" key="2">
    <citation type="submission" date="2010-07" db="EMBL/GenBank/DDBJ databases">
        <authorList>
            <consortium name="The Broad Institute Genome Sequencing Platform"/>
            <consortium name="Broad Institute Genome Sequencing Center for Infectious Disease"/>
            <person name="Ma L.-J."/>
            <person name="Dead R."/>
            <person name="Young S."/>
            <person name="Zeng Q."/>
            <person name="Koehrsen M."/>
            <person name="Alvarado L."/>
            <person name="Berlin A."/>
            <person name="Chapman S.B."/>
            <person name="Chen Z."/>
            <person name="Freedman E."/>
            <person name="Gellesch M."/>
            <person name="Goldberg J."/>
            <person name="Griggs A."/>
            <person name="Gujja S."/>
            <person name="Heilman E.R."/>
            <person name="Heiman D."/>
            <person name="Hepburn T."/>
            <person name="Howarth C."/>
            <person name="Jen D."/>
            <person name="Larson L."/>
            <person name="Mehta T."/>
            <person name="Neiman D."/>
            <person name="Pearson M."/>
            <person name="Roberts A."/>
            <person name="Saif S."/>
            <person name="Shea T."/>
            <person name="Shenoy N."/>
            <person name="Sisk P."/>
            <person name="Stolte C."/>
            <person name="Sykes S."/>
            <person name="Walk T."/>
            <person name="White J."/>
            <person name="Yandava C."/>
            <person name="Haas B."/>
            <person name="Nusbaum C."/>
            <person name="Birren B."/>
        </authorList>
    </citation>
    <scope>NUCLEOTIDE SEQUENCE</scope>
    <source>
        <strain evidence="2">R3-111a-1</strain>
    </source>
</reference>
<evidence type="ECO:0000313" key="3">
    <source>
        <dbReference type="EnsemblFungi" id="EJT75574"/>
    </source>
</evidence>